<sequence>MSTIQHGGPRRAYGWIMVLAQSLVQRPEKNLGSVLDQWLLDDTVRPVAELLKNQLLEFHLDCTEVPPVHVRWYRAGQTGIYQDVTLRLTELPTIIWQNTSSRSSDDFRVRW</sequence>
<dbReference type="AlphaFoldDB" id="A0A1F5L4Y4"/>
<keyword evidence="2" id="KW-1185">Reference proteome</keyword>
<dbReference type="RefSeq" id="XP_022483445.1">
    <property type="nucleotide sequence ID" value="XM_022636684.1"/>
</dbReference>
<dbReference type="EMBL" id="LXJU01000034">
    <property type="protein sequence ID" value="OGE47989.1"/>
    <property type="molecule type" value="Genomic_DNA"/>
</dbReference>
<dbReference type="OrthoDB" id="4367622at2759"/>
<accession>A0A1F5L4Y4</accession>
<proteinExistence type="predicted"/>
<reference evidence="1 2" key="1">
    <citation type="journal article" date="2016" name="Sci. Rep.">
        <title>Penicillium arizonense, a new, genome sequenced fungal species, reveals a high chemical diversity in secreted metabolites.</title>
        <authorList>
            <person name="Grijseels S."/>
            <person name="Nielsen J.C."/>
            <person name="Randelovic M."/>
            <person name="Nielsen J."/>
            <person name="Nielsen K.F."/>
            <person name="Workman M."/>
            <person name="Frisvad J.C."/>
        </authorList>
    </citation>
    <scope>NUCLEOTIDE SEQUENCE [LARGE SCALE GENOMIC DNA]</scope>
    <source>
        <strain evidence="1 2">CBS 141311</strain>
    </source>
</reference>
<evidence type="ECO:0000313" key="1">
    <source>
        <dbReference type="EMBL" id="OGE47989.1"/>
    </source>
</evidence>
<comment type="caution">
    <text evidence="1">The sequence shown here is derived from an EMBL/GenBank/DDBJ whole genome shotgun (WGS) entry which is preliminary data.</text>
</comment>
<gene>
    <name evidence="1" type="ORF">PENARI_c034G01232</name>
</gene>
<name>A0A1F5L4Y4_PENAI</name>
<organism evidence="1 2">
    <name type="scientific">Penicillium arizonense</name>
    <dbReference type="NCBI Taxonomy" id="1835702"/>
    <lineage>
        <taxon>Eukaryota</taxon>
        <taxon>Fungi</taxon>
        <taxon>Dikarya</taxon>
        <taxon>Ascomycota</taxon>
        <taxon>Pezizomycotina</taxon>
        <taxon>Eurotiomycetes</taxon>
        <taxon>Eurotiomycetidae</taxon>
        <taxon>Eurotiales</taxon>
        <taxon>Aspergillaceae</taxon>
        <taxon>Penicillium</taxon>
    </lineage>
</organism>
<evidence type="ECO:0000313" key="2">
    <source>
        <dbReference type="Proteomes" id="UP000177622"/>
    </source>
</evidence>
<protein>
    <submittedName>
        <fullName evidence="1">Uncharacterized protein</fullName>
    </submittedName>
</protein>
<dbReference type="Proteomes" id="UP000177622">
    <property type="component" value="Unassembled WGS sequence"/>
</dbReference>
<dbReference type="GeneID" id="34581418"/>